<dbReference type="SMART" id="SM00347">
    <property type="entry name" value="HTH_MARR"/>
    <property type="match status" value="1"/>
</dbReference>
<sequence>MDDNQRVMQIFQAHREINKAFFQLLLKAANQHNITPVQLVVLGKLAEHPNMRLSDLSDRMSLGNSTTSGIIDRMVKAGFVSRERTESDRRAITLNLTDKGVELRKATEATRMTLLHPLLQLSEPDQREWLRIQQDIIRIIKQV</sequence>
<dbReference type="EMBL" id="JBHSNC010000047">
    <property type="protein sequence ID" value="MFC5530818.1"/>
    <property type="molecule type" value="Genomic_DNA"/>
</dbReference>
<evidence type="ECO:0000313" key="3">
    <source>
        <dbReference type="EMBL" id="MFC5530818.1"/>
    </source>
</evidence>
<reference evidence="4" key="1">
    <citation type="journal article" date="2019" name="Int. J. Syst. Evol. Microbiol.">
        <title>The Global Catalogue of Microorganisms (GCM) 10K type strain sequencing project: providing services to taxonomists for standard genome sequencing and annotation.</title>
        <authorList>
            <consortium name="The Broad Institute Genomics Platform"/>
            <consortium name="The Broad Institute Genome Sequencing Center for Infectious Disease"/>
            <person name="Wu L."/>
            <person name="Ma J."/>
        </authorList>
    </citation>
    <scope>NUCLEOTIDE SEQUENCE [LARGE SCALE GENOMIC DNA]</scope>
    <source>
        <strain evidence="4">CGMCC 1.18578</strain>
    </source>
</reference>
<dbReference type="PANTHER" id="PTHR33164">
    <property type="entry name" value="TRANSCRIPTIONAL REGULATOR, MARR FAMILY"/>
    <property type="match status" value="1"/>
</dbReference>
<protein>
    <submittedName>
        <fullName evidence="3">MarR family winged helix-turn-helix transcriptional regulator</fullName>
    </submittedName>
</protein>
<dbReference type="PRINTS" id="PR00598">
    <property type="entry name" value="HTHMARR"/>
</dbReference>
<dbReference type="RefSeq" id="WP_378112758.1">
    <property type="nucleotide sequence ID" value="NZ_JBHSNC010000047.1"/>
</dbReference>
<keyword evidence="4" id="KW-1185">Reference proteome</keyword>
<dbReference type="SUPFAM" id="SSF46785">
    <property type="entry name" value="Winged helix' DNA-binding domain"/>
    <property type="match status" value="1"/>
</dbReference>
<feature type="domain" description="HTH marR-type" evidence="2">
    <location>
        <begin position="3"/>
        <end position="143"/>
    </location>
</feature>
<dbReference type="Pfam" id="PF01047">
    <property type="entry name" value="MarR"/>
    <property type="match status" value="1"/>
</dbReference>
<dbReference type="InterPro" id="IPR036390">
    <property type="entry name" value="WH_DNA-bd_sf"/>
</dbReference>
<accession>A0ABW0R0U1</accession>
<comment type="caution">
    <text evidence="3">The sequence shown here is derived from an EMBL/GenBank/DDBJ whole genome shotgun (WGS) entry which is preliminary data.</text>
</comment>
<evidence type="ECO:0000259" key="2">
    <source>
        <dbReference type="PROSITE" id="PS50995"/>
    </source>
</evidence>
<name>A0ABW0R0U1_9BACL</name>
<keyword evidence="1" id="KW-0238">DNA-binding</keyword>
<dbReference type="PROSITE" id="PS50995">
    <property type="entry name" value="HTH_MARR_2"/>
    <property type="match status" value="1"/>
</dbReference>
<evidence type="ECO:0000256" key="1">
    <source>
        <dbReference type="ARBA" id="ARBA00023125"/>
    </source>
</evidence>
<dbReference type="PANTHER" id="PTHR33164:SF102">
    <property type="entry name" value="TRANSCRIPTIONAL REGULATORY PROTEIN"/>
    <property type="match status" value="1"/>
</dbReference>
<dbReference type="InterPro" id="IPR000835">
    <property type="entry name" value="HTH_MarR-typ"/>
</dbReference>
<organism evidence="3 4">
    <name type="scientific">Cohnella yongneupensis</name>
    <dbReference type="NCBI Taxonomy" id="425006"/>
    <lineage>
        <taxon>Bacteria</taxon>
        <taxon>Bacillati</taxon>
        <taxon>Bacillota</taxon>
        <taxon>Bacilli</taxon>
        <taxon>Bacillales</taxon>
        <taxon>Paenibacillaceae</taxon>
        <taxon>Cohnella</taxon>
    </lineage>
</organism>
<dbReference type="InterPro" id="IPR036388">
    <property type="entry name" value="WH-like_DNA-bd_sf"/>
</dbReference>
<dbReference type="Gene3D" id="1.10.10.10">
    <property type="entry name" value="Winged helix-like DNA-binding domain superfamily/Winged helix DNA-binding domain"/>
    <property type="match status" value="1"/>
</dbReference>
<evidence type="ECO:0000313" key="4">
    <source>
        <dbReference type="Proteomes" id="UP001596108"/>
    </source>
</evidence>
<dbReference type="Proteomes" id="UP001596108">
    <property type="component" value="Unassembled WGS sequence"/>
</dbReference>
<gene>
    <name evidence="3" type="ORF">ACFPQ4_15420</name>
</gene>
<proteinExistence type="predicted"/>
<dbReference type="InterPro" id="IPR039422">
    <property type="entry name" value="MarR/SlyA-like"/>
</dbReference>